<evidence type="ECO:0000256" key="1">
    <source>
        <dbReference type="SAM" id="MobiDB-lite"/>
    </source>
</evidence>
<dbReference type="AlphaFoldDB" id="A0A914KMI0"/>
<dbReference type="WBParaSite" id="Minc3s00049g02642">
    <property type="protein sequence ID" value="Minc3s00049g02642"/>
    <property type="gene ID" value="Minc3s00049g02642"/>
</dbReference>
<reference evidence="3" key="1">
    <citation type="submission" date="2022-11" db="UniProtKB">
        <authorList>
            <consortium name="WormBaseParasite"/>
        </authorList>
    </citation>
    <scope>IDENTIFICATION</scope>
</reference>
<evidence type="ECO:0000313" key="2">
    <source>
        <dbReference type="Proteomes" id="UP000887563"/>
    </source>
</evidence>
<name>A0A914KMI0_MELIC</name>
<evidence type="ECO:0000313" key="3">
    <source>
        <dbReference type="WBParaSite" id="Minc3s00049g02642"/>
    </source>
</evidence>
<dbReference type="Proteomes" id="UP000887563">
    <property type="component" value="Unplaced"/>
</dbReference>
<keyword evidence="2" id="KW-1185">Reference proteome</keyword>
<sequence>MIYFLGSNCAPKIDYVFKIIKNRTKSDDRNFQINQHTGTQLNQDLNNPQKYKNFSNLPSTKNNHSTSNNIGSM</sequence>
<proteinExistence type="predicted"/>
<accession>A0A914KMI0</accession>
<feature type="region of interest" description="Disordered" evidence="1">
    <location>
        <begin position="38"/>
        <end position="73"/>
    </location>
</feature>
<organism evidence="2 3">
    <name type="scientific">Meloidogyne incognita</name>
    <name type="common">Southern root-knot nematode worm</name>
    <name type="synonym">Oxyuris incognita</name>
    <dbReference type="NCBI Taxonomy" id="6306"/>
    <lineage>
        <taxon>Eukaryota</taxon>
        <taxon>Metazoa</taxon>
        <taxon>Ecdysozoa</taxon>
        <taxon>Nematoda</taxon>
        <taxon>Chromadorea</taxon>
        <taxon>Rhabditida</taxon>
        <taxon>Tylenchina</taxon>
        <taxon>Tylenchomorpha</taxon>
        <taxon>Tylenchoidea</taxon>
        <taxon>Meloidogynidae</taxon>
        <taxon>Meloidogyninae</taxon>
        <taxon>Meloidogyne</taxon>
        <taxon>Meloidogyne incognita group</taxon>
    </lineage>
</organism>
<protein>
    <submittedName>
        <fullName evidence="3">Uncharacterized protein</fullName>
    </submittedName>
</protein>